<dbReference type="EMBL" id="JACOOT010000038">
    <property type="protein sequence ID" value="MBC5652569.1"/>
    <property type="molecule type" value="Genomic_DNA"/>
</dbReference>
<proteinExistence type="predicted"/>
<sequence length="91" mass="10747">MLQYNIHLRTVNDFRNYANMIVRFNIAGFVRVRKEEINMYDILEIMSQGPVDSMILNLTKYTPAQIPELEHYMEKANFFNDLNTEDVSNIA</sequence>
<reference evidence="1 2" key="1">
    <citation type="submission" date="2020-08" db="EMBL/GenBank/DDBJ databases">
        <title>Genome public.</title>
        <authorList>
            <person name="Liu C."/>
            <person name="Sun Q."/>
        </authorList>
    </citation>
    <scope>NUCLEOTIDE SEQUENCE [LARGE SCALE GENOMIC DNA]</scope>
    <source>
        <strain evidence="1 2">BX17</strain>
    </source>
</reference>
<dbReference type="AlphaFoldDB" id="A0A8I0AC37"/>
<comment type="caution">
    <text evidence="1">The sequence shown here is derived from an EMBL/GenBank/DDBJ whole genome shotgun (WGS) entry which is preliminary data.</text>
</comment>
<evidence type="ECO:0000313" key="2">
    <source>
        <dbReference type="Proteomes" id="UP000652847"/>
    </source>
</evidence>
<dbReference type="Proteomes" id="UP000652847">
    <property type="component" value="Unassembled WGS sequence"/>
</dbReference>
<protein>
    <submittedName>
        <fullName evidence="1">Uncharacterized protein</fullName>
    </submittedName>
</protein>
<dbReference type="RefSeq" id="WP_186901811.1">
    <property type="nucleotide sequence ID" value="NZ_JACOOT010000038.1"/>
</dbReference>
<keyword evidence="2" id="KW-1185">Reference proteome</keyword>
<accession>A0A8I0AC37</accession>
<organism evidence="1 2">
    <name type="scientific">Blautia segnis</name>
    <dbReference type="NCBI Taxonomy" id="2763030"/>
    <lineage>
        <taxon>Bacteria</taxon>
        <taxon>Bacillati</taxon>
        <taxon>Bacillota</taxon>
        <taxon>Clostridia</taxon>
        <taxon>Lachnospirales</taxon>
        <taxon>Lachnospiraceae</taxon>
        <taxon>Blautia</taxon>
    </lineage>
</organism>
<name>A0A8I0AC37_9FIRM</name>
<evidence type="ECO:0000313" key="1">
    <source>
        <dbReference type="EMBL" id="MBC5652569.1"/>
    </source>
</evidence>
<gene>
    <name evidence="1" type="ORF">H8S54_16035</name>
</gene>